<dbReference type="RefSeq" id="XP_007316669.1">
    <property type="nucleotide sequence ID" value="XM_007316607.1"/>
</dbReference>
<dbReference type="KEGG" id="sla:SERLADRAFT_463629"/>
<evidence type="ECO:0000256" key="1">
    <source>
        <dbReference type="SAM" id="SignalP"/>
    </source>
</evidence>
<dbReference type="HOGENOM" id="CLU_937390_0_0_1"/>
<accession>F8NQ17</accession>
<keyword evidence="1" id="KW-0732">Signal</keyword>
<name>F8NQ17_SERL9</name>
<dbReference type="GeneID" id="18818598"/>
<proteinExistence type="predicted"/>
<dbReference type="AlphaFoldDB" id="F8NQ17"/>
<feature type="chain" id="PRO_5003376286" evidence="1">
    <location>
        <begin position="30"/>
        <end position="297"/>
    </location>
</feature>
<feature type="signal peptide" evidence="1">
    <location>
        <begin position="1"/>
        <end position="29"/>
    </location>
</feature>
<reference evidence="2" key="1">
    <citation type="submission" date="2011-04" db="EMBL/GenBank/DDBJ databases">
        <title>Evolution of plant cell wall degrading machinery underlies the functional diversity of forest fungi.</title>
        <authorList>
            <consortium name="US DOE Joint Genome Institute (JGI-PGF)"/>
            <person name="Eastwood D.C."/>
            <person name="Floudas D."/>
            <person name="Binder M."/>
            <person name="Majcherczyk A."/>
            <person name="Schneider P."/>
            <person name="Aerts A."/>
            <person name="Asiegbu F.O."/>
            <person name="Baker S.E."/>
            <person name="Barry K."/>
            <person name="Bendiksby M."/>
            <person name="Blumentritt M."/>
            <person name="Coutinho P.M."/>
            <person name="Cullen D."/>
            <person name="Cullen D."/>
            <person name="Gathman A."/>
            <person name="Goodell B."/>
            <person name="Henrissat B."/>
            <person name="Ihrmark K."/>
            <person name="Kauserud H."/>
            <person name="Kohler A."/>
            <person name="LaButti K."/>
            <person name="Lapidus A."/>
            <person name="Lavin J.L."/>
            <person name="Lee Y.-H."/>
            <person name="Lindquist E."/>
            <person name="Lilly W."/>
            <person name="Lucas S."/>
            <person name="Morin E."/>
            <person name="Murat C."/>
            <person name="Oguiza J.A."/>
            <person name="Park J."/>
            <person name="Pisabarro A.G."/>
            <person name="Riley R."/>
            <person name="Rosling A."/>
            <person name="Salamov A."/>
            <person name="Schmidt O."/>
            <person name="Schmutz J."/>
            <person name="Skrede I."/>
            <person name="Stenlid J."/>
            <person name="Wiebenga A."/>
            <person name="Xie X."/>
            <person name="Kues U."/>
            <person name="Hibbett D.S."/>
            <person name="Hoffmeister D."/>
            <person name="Hogberg N."/>
            <person name="Martin F."/>
            <person name="Grigoriev I.V."/>
            <person name="Watkinson S.C."/>
        </authorList>
    </citation>
    <scope>NUCLEOTIDE SEQUENCE</scope>
    <source>
        <strain evidence="2">S7.9</strain>
    </source>
</reference>
<sequence length="297" mass="31687">MDAIKHLLHVVLDLLETLVLLFAEAATQALKLWTQFLNAPVELLAISAIFKEITGTELTCINAVCYAFAVPFTLLFKIFAGHAPFKNVTAEHVSDDIRALTPSDDLLIARGCLQICHAPFDAYVDVIGSILSRIGTGPTRFVNATTFIIPSINAALSYGSISTPGATPQAITNWSISTCGPLLSIVWLSITGFKKGPRGDPDGYSLLCLLGATGFGTGIWHACEPEDSSSKTTALIVAQFLGPLSNCGKVLRAVENPLAIVGMLVMDIVSNREQRSSLVGYCEVPDSTCGFIGVDRL</sequence>
<dbReference type="EMBL" id="GL945432">
    <property type="protein sequence ID" value="EGO26496.1"/>
    <property type="molecule type" value="Genomic_DNA"/>
</dbReference>
<dbReference type="Proteomes" id="UP000008064">
    <property type="component" value="Unassembled WGS sequence"/>
</dbReference>
<gene>
    <name evidence="2" type="ORF">SERLADRAFT_463629</name>
</gene>
<evidence type="ECO:0000313" key="2">
    <source>
        <dbReference type="EMBL" id="EGO26496.1"/>
    </source>
</evidence>
<protein>
    <submittedName>
        <fullName evidence="2">Uncharacterized protein</fullName>
    </submittedName>
</protein>
<dbReference type="OrthoDB" id="3353914at2759"/>
<organism>
    <name type="scientific">Serpula lacrymans var. lacrymans (strain S7.9)</name>
    <name type="common">Dry rot fungus</name>
    <dbReference type="NCBI Taxonomy" id="578457"/>
    <lineage>
        <taxon>Eukaryota</taxon>
        <taxon>Fungi</taxon>
        <taxon>Dikarya</taxon>
        <taxon>Basidiomycota</taxon>
        <taxon>Agaricomycotina</taxon>
        <taxon>Agaricomycetes</taxon>
        <taxon>Agaricomycetidae</taxon>
        <taxon>Boletales</taxon>
        <taxon>Coniophorineae</taxon>
        <taxon>Serpulaceae</taxon>
        <taxon>Serpula</taxon>
    </lineage>
</organism>